<keyword evidence="2 7" id="KW-0813">Transport</keyword>
<organism evidence="9 10">
    <name type="scientific">Microvirga lotononidis</name>
    <dbReference type="NCBI Taxonomy" id="864069"/>
    <lineage>
        <taxon>Bacteria</taxon>
        <taxon>Pseudomonadati</taxon>
        <taxon>Pseudomonadota</taxon>
        <taxon>Alphaproteobacteria</taxon>
        <taxon>Hyphomicrobiales</taxon>
        <taxon>Methylobacteriaceae</taxon>
        <taxon>Microvirga</taxon>
    </lineage>
</organism>
<evidence type="ECO:0000259" key="8">
    <source>
        <dbReference type="PROSITE" id="PS50928"/>
    </source>
</evidence>
<evidence type="ECO:0000256" key="4">
    <source>
        <dbReference type="ARBA" id="ARBA00022692"/>
    </source>
</evidence>
<proteinExistence type="inferred from homology"/>
<evidence type="ECO:0000256" key="3">
    <source>
        <dbReference type="ARBA" id="ARBA00022475"/>
    </source>
</evidence>
<dbReference type="Gene3D" id="1.10.3720.10">
    <property type="entry name" value="MetI-like"/>
    <property type="match status" value="1"/>
</dbReference>
<dbReference type="RefSeq" id="WP_009762464.1">
    <property type="nucleotide sequence ID" value="NZ_CP141049.1"/>
</dbReference>
<gene>
    <name evidence="9" type="ORF">MicloDRAFT_00029620</name>
</gene>
<dbReference type="PANTHER" id="PTHR30151">
    <property type="entry name" value="ALKANE SULFONATE ABC TRANSPORTER-RELATED, MEMBRANE SUBUNIT"/>
    <property type="match status" value="1"/>
</dbReference>
<name>I4YR21_9HYPH</name>
<evidence type="ECO:0000256" key="6">
    <source>
        <dbReference type="ARBA" id="ARBA00023136"/>
    </source>
</evidence>
<feature type="transmembrane region" description="Helical" evidence="7">
    <location>
        <begin position="203"/>
        <end position="222"/>
    </location>
</feature>
<feature type="transmembrane region" description="Helical" evidence="7">
    <location>
        <begin position="136"/>
        <end position="157"/>
    </location>
</feature>
<comment type="similarity">
    <text evidence="7">Belongs to the binding-protein-dependent transport system permease family.</text>
</comment>
<evidence type="ECO:0000256" key="2">
    <source>
        <dbReference type="ARBA" id="ARBA00022448"/>
    </source>
</evidence>
<evidence type="ECO:0000256" key="5">
    <source>
        <dbReference type="ARBA" id="ARBA00022989"/>
    </source>
</evidence>
<feature type="domain" description="ABC transmembrane type-1" evidence="8">
    <location>
        <begin position="72"/>
        <end position="256"/>
    </location>
</feature>
<dbReference type="HOGENOM" id="CLU_046113_2_1_5"/>
<dbReference type="eggNOG" id="COG0600">
    <property type="taxonomic scope" value="Bacteria"/>
</dbReference>
<dbReference type="GO" id="GO:0055085">
    <property type="term" value="P:transmembrane transport"/>
    <property type="evidence" value="ECO:0007669"/>
    <property type="project" value="InterPro"/>
</dbReference>
<keyword evidence="6 7" id="KW-0472">Membrane</keyword>
<dbReference type="GO" id="GO:0005886">
    <property type="term" value="C:plasma membrane"/>
    <property type="evidence" value="ECO:0007669"/>
    <property type="project" value="UniProtKB-SubCell"/>
</dbReference>
<dbReference type="STRING" id="864069.MicloDRAFT_00029620"/>
<dbReference type="InterPro" id="IPR000515">
    <property type="entry name" value="MetI-like"/>
</dbReference>
<dbReference type="InterPro" id="IPR035906">
    <property type="entry name" value="MetI-like_sf"/>
</dbReference>
<accession>I4YR21</accession>
<dbReference type="SUPFAM" id="SSF161098">
    <property type="entry name" value="MetI-like"/>
    <property type="match status" value="1"/>
</dbReference>
<evidence type="ECO:0000313" key="9">
    <source>
        <dbReference type="EMBL" id="EIM26413.1"/>
    </source>
</evidence>
<dbReference type="EMBL" id="JH660645">
    <property type="protein sequence ID" value="EIM26413.1"/>
    <property type="molecule type" value="Genomic_DNA"/>
</dbReference>
<evidence type="ECO:0000256" key="7">
    <source>
        <dbReference type="RuleBase" id="RU363032"/>
    </source>
</evidence>
<reference evidence="9 10" key="1">
    <citation type="submission" date="2012-02" db="EMBL/GenBank/DDBJ databases">
        <title>Improved High-Quality Draft sequence of Microvirga sp. WSM3557.</title>
        <authorList>
            <consortium name="US DOE Joint Genome Institute"/>
            <person name="Lucas S."/>
            <person name="Han J."/>
            <person name="Lapidus A."/>
            <person name="Cheng J.-F."/>
            <person name="Goodwin L."/>
            <person name="Pitluck S."/>
            <person name="Peters L."/>
            <person name="Zhang X."/>
            <person name="Detter J.C."/>
            <person name="Han C."/>
            <person name="Tapia R."/>
            <person name="Land M."/>
            <person name="Hauser L."/>
            <person name="Kyrpides N."/>
            <person name="Ivanova N."/>
            <person name="Pagani I."/>
            <person name="Brau L."/>
            <person name="Yates R."/>
            <person name="O'Hara G."/>
            <person name="Rui T."/>
            <person name="Howieson J."/>
            <person name="Reeve W."/>
            <person name="Woyke T."/>
        </authorList>
    </citation>
    <scope>NUCLEOTIDE SEQUENCE [LARGE SCALE GENOMIC DNA]</scope>
    <source>
        <strain evidence="9 10">WSM3557</strain>
    </source>
</reference>
<sequence length="264" mass="28058">MSELQPMATKGIRGKAVGKLLTSLQSLWGVLAIVLLWELWVNLSQLNTIVMPRPLDVVSDIASAPGVYFASTAQTLLLAVVGLILGMIIGTALAILTWLSRILAGLLTPLGLIFASVPVVALIPVLARIFGYDIRTVLAIVVIISFFPAFVFTTAGLRAPPPGSDDLFRALGAPTLRRLWLLAIPAAVPEWAVALRLAAANSILAAMVAEFLMGTSGLGHLFHAARADLDMSRALGASAIATVISVMSFLAASRFEKKVRQHWS</sequence>
<dbReference type="CDD" id="cd06261">
    <property type="entry name" value="TM_PBP2"/>
    <property type="match status" value="1"/>
</dbReference>
<feature type="transmembrane region" description="Helical" evidence="7">
    <location>
        <begin position="234"/>
        <end position="255"/>
    </location>
</feature>
<keyword evidence="10" id="KW-1185">Reference proteome</keyword>
<keyword evidence="5 7" id="KW-1133">Transmembrane helix</keyword>
<feature type="transmembrane region" description="Helical" evidence="7">
    <location>
        <begin position="106"/>
        <end position="130"/>
    </location>
</feature>
<dbReference type="Pfam" id="PF00528">
    <property type="entry name" value="BPD_transp_1"/>
    <property type="match status" value="1"/>
</dbReference>
<keyword evidence="4 7" id="KW-0812">Transmembrane</keyword>
<feature type="transmembrane region" description="Helical" evidence="7">
    <location>
        <begin position="178"/>
        <end position="197"/>
    </location>
</feature>
<dbReference type="PANTHER" id="PTHR30151:SF0">
    <property type="entry name" value="ABC TRANSPORTER PERMEASE PROTEIN MJ0413-RELATED"/>
    <property type="match status" value="1"/>
</dbReference>
<dbReference type="AlphaFoldDB" id="I4YR21"/>
<evidence type="ECO:0000313" key="10">
    <source>
        <dbReference type="Proteomes" id="UP000003947"/>
    </source>
</evidence>
<evidence type="ECO:0000256" key="1">
    <source>
        <dbReference type="ARBA" id="ARBA00004651"/>
    </source>
</evidence>
<protein>
    <submittedName>
        <fullName evidence="9">ABC-type nitrate/sulfonate/bicarbonate transport system, permease component</fullName>
    </submittedName>
</protein>
<dbReference type="Proteomes" id="UP000003947">
    <property type="component" value="Unassembled WGS sequence"/>
</dbReference>
<dbReference type="PROSITE" id="PS50928">
    <property type="entry name" value="ABC_TM1"/>
    <property type="match status" value="1"/>
</dbReference>
<comment type="subcellular location">
    <subcellularLocation>
        <location evidence="1 7">Cell membrane</location>
        <topology evidence="1 7">Multi-pass membrane protein</topology>
    </subcellularLocation>
</comment>
<feature type="transmembrane region" description="Helical" evidence="7">
    <location>
        <begin position="76"/>
        <end position="99"/>
    </location>
</feature>
<feature type="transmembrane region" description="Helical" evidence="7">
    <location>
        <begin position="20"/>
        <end position="40"/>
    </location>
</feature>
<keyword evidence="3" id="KW-1003">Cell membrane</keyword>
<dbReference type="PATRIC" id="fig|864069.3.peg.3201"/>